<dbReference type="Proteomes" id="UP001470809">
    <property type="component" value="Chromosome"/>
</dbReference>
<reference evidence="2" key="1">
    <citation type="submission" date="2024-04" db="EMBL/GenBank/DDBJ databases">
        <title>Phylogenomic analyses of a clade within the roseobacter group suggest taxonomic reassignments of species of the genera Aestuariivita, Citreicella, Loktanella, Nautella, Pelagibaca, Ruegeria, Thalassobius, Thiobacimonas and Tropicibacter, and the proposal o.</title>
        <authorList>
            <person name="Jeon C.O."/>
        </authorList>
    </citation>
    <scope>NUCLEOTIDE SEQUENCE [LARGE SCALE GENOMIC DNA]</scope>
    <source>
        <strain evidence="2">SS1-5</strain>
    </source>
</reference>
<dbReference type="KEGG" id="yrh:AABB31_09040"/>
<keyword evidence="2" id="KW-1185">Reference proteome</keyword>
<accession>A0AAN0NKF9</accession>
<evidence type="ECO:0000313" key="1">
    <source>
        <dbReference type="EMBL" id="WZU69557.1"/>
    </source>
</evidence>
<protein>
    <submittedName>
        <fullName evidence="1">Uncharacterized protein</fullName>
    </submittedName>
</protein>
<sequence length="316" mass="35041">MGAVMMRGGKLIVLSILVLAAIAVVIRLAIPRGLDQSRFDALYETPQAVAPGPQRVFHLGHSLVGRDMPAMLAQLTGQSHRYESQLGWGTPLKAHWDPDTPINGFAEENDHPRYRDAKEALASAEYDALILTEMVEIKDAIKHFDSPAYLSKWADAGWAAKPELRVYLYETWHPLDDPDGWLARIDADLARHWEGQILRPALADREPIRPIYVIPAGQVMAQFVRAVEDQGGVDGITNRQDLFSDEIHLSDLGAYLVALTHYAVLYQSSPIGLPHQLVRADGTMADAPTEEAARLMQATVWDVVRNYPRAGLPDNS</sequence>
<name>A0AAN0NKF9_9RHOB</name>
<dbReference type="RefSeq" id="WP_342078852.1">
    <property type="nucleotide sequence ID" value="NZ_CP151767.2"/>
</dbReference>
<dbReference type="GO" id="GO:0016788">
    <property type="term" value="F:hydrolase activity, acting on ester bonds"/>
    <property type="evidence" value="ECO:0007669"/>
    <property type="project" value="UniProtKB-ARBA"/>
</dbReference>
<evidence type="ECO:0000313" key="2">
    <source>
        <dbReference type="Proteomes" id="UP001470809"/>
    </source>
</evidence>
<proteinExistence type="predicted"/>
<gene>
    <name evidence="1" type="ORF">AABB31_09040</name>
</gene>
<dbReference type="InterPro" id="IPR036514">
    <property type="entry name" value="SGNH_hydro_sf"/>
</dbReference>
<reference evidence="1 2" key="2">
    <citation type="submission" date="2024-08" db="EMBL/GenBank/DDBJ databases">
        <title>Phylogenomic analyses of a clade within the roseobacter group suggest taxonomic reassignments of species of the genera Aestuariivita, Citreicella, Loktanella, Nautella, Pelagibaca, Ruegeria, Thalassobius, Thiobacimonas and Tropicibacter, and the proposal o.</title>
        <authorList>
            <person name="Jeon C.O."/>
        </authorList>
    </citation>
    <scope>NUCLEOTIDE SEQUENCE [LARGE SCALE GENOMIC DNA]</scope>
    <source>
        <strain evidence="1 2">SS1-5</strain>
    </source>
</reference>
<organism evidence="1 2">
    <name type="scientific">Yoonia rhodophyticola</name>
    <dbReference type="NCBI Taxonomy" id="3137370"/>
    <lineage>
        <taxon>Bacteria</taxon>
        <taxon>Pseudomonadati</taxon>
        <taxon>Pseudomonadota</taxon>
        <taxon>Alphaproteobacteria</taxon>
        <taxon>Rhodobacterales</taxon>
        <taxon>Paracoccaceae</taxon>
        <taxon>Yoonia</taxon>
    </lineage>
</organism>
<dbReference type="EMBL" id="CP151767">
    <property type="protein sequence ID" value="WZU69557.1"/>
    <property type="molecule type" value="Genomic_DNA"/>
</dbReference>
<dbReference type="AlphaFoldDB" id="A0AAN0NKF9"/>
<dbReference type="Gene3D" id="3.40.50.1110">
    <property type="entry name" value="SGNH hydrolase"/>
    <property type="match status" value="1"/>
</dbReference>